<dbReference type="STRING" id="74557.A0A1V9YDC0"/>
<evidence type="ECO:0000313" key="2">
    <source>
        <dbReference type="Proteomes" id="UP000243217"/>
    </source>
</evidence>
<evidence type="ECO:0008006" key="3">
    <source>
        <dbReference type="Google" id="ProtNLM"/>
    </source>
</evidence>
<accession>A0A1V9YDC0</accession>
<organism evidence="1 2">
    <name type="scientific">Thraustotheca clavata</name>
    <dbReference type="NCBI Taxonomy" id="74557"/>
    <lineage>
        <taxon>Eukaryota</taxon>
        <taxon>Sar</taxon>
        <taxon>Stramenopiles</taxon>
        <taxon>Oomycota</taxon>
        <taxon>Saprolegniomycetes</taxon>
        <taxon>Saprolegniales</taxon>
        <taxon>Achlyaceae</taxon>
        <taxon>Thraustotheca</taxon>
    </lineage>
</organism>
<dbReference type="AlphaFoldDB" id="A0A1V9YDC0"/>
<dbReference type="PANTHER" id="PTHR37066:SF1">
    <property type="entry name" value="LNS2_PITP DOMAIN-CONTAINING PROTEIN"/>
    <property type="match status" value="1"/>
</dbReference>
<keyword evidence="2" id="KW-1185">Reference proteome</keyword>
<dbReference type="Proteomes" id="UP000243217">
    <property type="component" value="Unassembled WGS sequence"/>
</dbReference>
<reference evidence="1 2" key="1">
    <citation type="journal article" date="2014" name="Genome Biol. Evol.">
        <title>The secreted proteins of Achlya hypogyna and Thraustotheca clavata identify the ancestral oomycete secretome and reveal gene acquisitions by horizontal gene transfer.</title>
        <authorList>
            <person name="Misner I."/>
            <person name="Blouin N."/>
            <person name="Leonard G."/>
            <person name="Richards T.A."/>
            <person name="Lane C.E."/>
        </authorList>
    </citation>
    <scope>NUCLEOTIDE SEQUENCE [LARGE SCALE GENOMIC DNA]</scope>
    <source>
        <strain evidence="1 2">ATCC 34112</strain>
    </source>
</reference>
<comment type="caution">
    <text evidence="1">The sequence shown here is derived from an EMBL/GenBank/DDBJ whole genome shotgun (WGS) entry which is preliminary data.</text>
</comment>
<name>A0A1V9YDC0_9STRA</name>
<dbReference type="EMBL" id="JNBS01004258">
    <property type="protein sequence ID" value="OQR83711.1"/>
    <property type="molecule type" value="Genomic_DNA"/>
</dbReference>
<sequence>MYALAVTNYKLGFVWDGLECKWQHKLAALTTYKKLYGDLLIPQKFVVPTNDPQWPECTWQSNLTPERRNALERLGFVCNVLDHSWQNKFEALKVYKSIYSNANVPYSFVVPTNDQRWPKHLHNMPLGRLVRYLRYGSYNEER</sequence>
<dbReference type="OrthoDB" id="75265at2759"/>
<dbReference type="PANTHER" id="PTHR37066">
    <property type="entry name" value="HELICASE-ASSOCIATED"/>
    <property type="match status" value="1"/>
</dbReference>
<gene>
    <name evidence="1" type="ORF">THRCLA_23128</name>
</gene>
<evidence type="ECO:0000313" key="1">
    <source>
        <dbReference type="EMBL" id="OQR83711.1"/>
    </source>
</evidence>
<proteinExistence type="predicted"/>
<protein>
    <recommendedName>
        <fullName evidence="3">Helicase-associated domain-containing protein</fullName>
    </recommendedName>
</protein>